<dbReference type="AlphaFoldDB" id="A0A840BJN9"/>
<comment type="caution">
    <text evidence="1">The sequence shown here is derived from an EMBL/GenBank/DDBJ whole genome shotgun (WGS) entry which is preliminary data.</text>
</comment>
<organism evidence="1 2">
    <name type="scientific">Niveibacterium umoris</name>
    <dbReference type="NCBI Taxonomy" id="1193620"/>
    <lineage>
        <taxon>Bacteria</taxon>
        <taxon>Pseudomonadati</taxon>
        <taxon>Pseudomonadota</taxon>
        <taxon>Betaproteobacteria</taxon>
        <taxon>Rhodocyclales</taxon>
        <taxon>Rhodocyclaceae</taxon>
        <taxon>Niveibacterium</taxon>
    </lineage>
</organism>
<evidence type="ECO:0000313" key="2">
    <source>
        <dbReference type="Proteomes" id="UP000561045"/>
    </source>
</evidence>
<dbReference type="SUPFAM" id="SSF48452">
    <property type="entry name" value="TPR-like"/>
    <property type="match status" value="1"/>
</dbReference>
<evidence type="ECO:0000313" key="1">
    <source>
        <dbReference type="EMBL" id="MBB4012614.1"/>
    </source>
</evidence>
<sequence length="270" mass="30319">MALDVSALWDFGKPELSEQRFRAALANASADEALILQTQIARSYGIRKDFVRAREILATIADAAKRASPEVRVRYALELGRTWASATHPPESQTPETRETARRLYTEAFETARDAHLDDLAIDALHMMAFVDTAPDAQLTWDLKAVAYMDASPQAEAKRWEGSLRNNVGYALHLQGRYDEAMTQFQLALAARERDGKAENIRIAWWMIAWTLRAQQHIDQALAIQLRLERECAAAGEPDPYVFEELELLYRAKGDEARAAAYAAKRKAAG</sequence>
<dbReference type="Proteomes" id="UP000561045">
    <property type="component" value="Unassembled WGS sequence"/>
</dbReference>
<protein>
    <submittedName>
        <fullName evidence="1">Tfp pilus assembly protein PilF</fullName>
    </submittedName>
</protein>
<dbReference type="Gene3D" id="1.25.40.10">
    <property type="entry name" value="Tetratricopeptide repeat domain"/>
    <property type="match status" value="1"/>
</dbReference>
<accession>A0A840BJN9</accession>
<dbReference type="EMBL" id="JACIET010000001">
    <property type="protein sequence ID" value="MBB4012614.1"/>
    <property type="molecule type" value="Genomic_DNA"/>
</dbReference>
<proteinExistence type="predicted"/>
<reference evidence="1 2" key="1">
    <citation type="submission" date="2020-08" db="EMBL/GenBank/DDBJ databases">
        <title>Genomic Encyclopedia of Type Strains, Phase IV (KMG-IV): sequencing the most valuable type-strain genomes for metagenomic binning, comparative biology and taxonomic classification.</title>
        <authorList>
            <person name="Goeker M."/>
        </authorList>
    </citation>
    <scope>NUCLEOTIDE SEQUENCE [LARGE SCALE GENOMIC DNA]</scope>
    <source>
        <strain evidence="1 2">DSM 106739</strain>
    </source>
</reference>
<name>A0A840BJN9_9RHOO</name>
<keyword evidence="2" id="KW-1185">Reference proteome</keyword>
<gene>
    <name evidence="1" type="ORF">GGR36_001922</name>
</gene>
<dbReference type="InterPro" id="IPR011990">
    <property type="entry name" value="TPR-like_helical_dom_sf"/>
</dbReference>
<dbReference type="RefSeq" id="WP_183634401.1">
    <property type="nucleotide sequence ID" value="NZ_BAABLE010000011.1"/>
</dbReference>